<accession>A0ABQ5FIL5</accession>
<evidence type="ECO:0000313" key="2">
    <source>
        <dbReference type="Proteomes" id="UP001151760"/>
    </source>
</evidence>
<name>A0ABQ5FIL5_9ASTR</name>
<comment type="caution">
    <text evidence="1">The sequence shown here is derived from an EMBL/GenBank/DDBJ whole genome shotgun (WGS) entry which is preliminary data.</text>
</comment>
<evidence type="ECO:0000313" key="1">
    <source>
        <dbReference type="EMBL" id="GJT62392.1"/>
    </source>
</evidence>
<reference evidence="1" key="1">
    <citation type="journal article" date="2022" name="Int. J. Mol. Sci.">
        <title>Draft Genome of Tanacetum Coccineum: Genomic Comparison of Closely Related Tanacetum-Family Plants.</title>
        <authorList>
            <person name="Yamashiro T."/>
            <person name="Shiraishi A."/>
            <person name="Nakayama K."/>
            <person name="Satake H."/>
        </authorList>
    </citation>
    <scope>NUCLEOTIDE SEQUENCE</scope>
</reference>
<gene>
    <name evidence="1" type="ORF">Tco_1005925</name>
</gene>
<proteinExistence type="predicted"/>
<sequence>MSKAQAERELGIMVAEHNRSNELIAKYKNEYEQDEVDSSHEVKIELITKLVKYQRNLAEIKKYQAQQSKPVIKELRDQEFSWFRKHIQDFVPMNSKLDSKRVKRPGIQLLSEEEIKKMMEIVPVEEVYIEALQEIWLGLIMYKIPYAIKGVLSLDLSKVTITLQSKALDPSLGTTDGTSLQQYQDAKTLFEAIQERFGGNDATKKIQKTLLKQIQLAILGENISREDLNLKFLRRLPSEWNTHVVIWRNKPDLDTIRFDDLYNNFKIVEQEVKRTVTTSSSSGSQNMAFVSTPGNTNKVNTANVQVSTASTLISTTSTNDNSV</sequence>
<reference evidence="1" key="2">
    <citation type="submission" date="2022-01" db="EMBL/GenBank/DDBJ databases">
        <authorList>
            <person name="Yamashiro T."/>
            <person name="Shiraishi A."/>
            <person name="Satake H."/>
            <person name="Nakayama K."/>
        </authorList>
    </citation>
    <scope>NUCLEOTIDE SEQUENCE</scope>
</reference>
<keyword evidence="2" id="KW-1185">Reference proteome</keyword>
<dbReference type="EMBL" id="BQNB010017372">
    <property type="protein sequence ID" value="GJT62392.1"/>
    <property type="molecule type" value="Genomic_DNA"/>
</dbReference>
<protein>
    <submittedName>
        <fullName evidence="1">Uncharacterized protein</fullName>
    </submittedName>
</protein>
<organism evidence="1 2">
    <name type="scientific">Tanacetum coccineum</name>
    <dbReference type="NCBI Taxonomy" id="301880"/>
    <lineage>
        <taxon>Eukaryota</taxon>
        <taxon>Viridiplantae</taxon>
        <taxon>Streptophyta</taxon>
        <taxon>Embryophyta</taxon>
        <taxon>Tracheophyta</taxon>
        <taxon>Spermatophyta</taxon>
        <taxon>Magnoliopsida</taxon>
        <taxon>eudicotyledons</taxon>
        <taxon>Gunneridae</taxon>
        <taxon>Pentapetalae</taxon>
        <taxon>asterids</taxon>
        <taxon>campanulids</taxon>
        <taxon>Asterales</taxon>
        <taxon>Asteraceae</taxon>
        <taxon>Asteroideae</taxon>
        <taxon>Anthemideae</taxon>
        <taxon>Anthemidinae</taxon>
        <taxon>Tanacetum</taxon>
    </lineage>
</organism>
<dbReference type="Proteomes" id="UP001151760">
    <property type="component" value="Unassembled WGS sequence"/>
</dbReference>